<dbReference type="SUPFAM" id="SSF54001">
    <property type="entry name" value="Cysteine proteinases"/>
    <property type="match status" value="1"/>
</dbReference>
<evidence type="ECO:0000256" key="1">
    <source>
        <dbReference type="ARBA" id="ARBA00000707"/>
    </source>
</evidence>
<reference evidence="13" key="2">
    <citation type="submission" date="2013-01" db="EMBL/GenBank/DDBJ databases">
        <title>The wheat powdery mildew genome reveals unique evolution of an obligate biotroph.</title>
        <authorList>
            <person name="Oberhaensli S."/>
            <person name="Wicker T."/>
            <person name="Keller B."/>
        </authorList>
    </citation>
    <scope>NUCLEOTIDE SEQUENCE</scope>
    <source>
        <strain evidence="13">96224</strain>
    </source>
</reference>
<dbReference type="GO" id="GO:0005829">
    <property type="term" value="C:cytosol"/>
    <property type="evidence" value="ECO:0007669"/>
    <property type="project" value="TreeGrafter"/>
</dbReference>
<dbReference type="GO" id="GO:0016579">
    <property type="term" value="P:protein deubiquitination"/>
    <property type="evidence" value="ECO:0007669"/>
    <property type="project" value="TreeGrafter"/>
</dbReference>
<dbReference type="Pfam" id="PF24560">
    <property type="entry name" value="zf-C2H2_OTU1_C"/>
    <property type="match status" value="1"/>
</dbReference>
<dbReference type="InterPro" id="IPR003323">
    <property type="entry name" value="OTU_dom"/>
</dbReference>
<feature type="domain" description="OTU" evidence="12">
    <location>
        <begin position="147"/>
        <end position="268"/>
    </location>
</feature>
<dbReference type="GO" id="GO:0008270">
    <property type="term" value="F:zinc ion binding"/>
    <property type="evidence" value="ECO:0007669"/>
    <property type="project" value="UniProtKB-KW"/>
</dbReference>
<dbReference type="GO" id="GO:0030968">
    <property type="term" value="P:endoplasmic reticulum unfolded protein response"/>
    <property type="evidence" value="ECO:0007669"/>
    <property type="project" value="TreeGrafter"/>
</dbReference>
<dbReference type="OrthoDB" id="65596at2759"/>
<comment type="subcellular location">
    <subcellularLocation>
        <location evidence="2 11">Cytoplasm</location>
    </subcellularLocation>
</comment>
<reference evidence="14" key="3">
    <citation type="submission" date="2018-07" db="EMBL/GenBank/DDBJ databases">
        <authorList>
            <person name="Quirk P.G."/>
            <person name="Krulwich T.A."/>
        </authorList>
    </citation>
    <scope>NUCLEOTIDE SEQUENCE</scope>
    <source>
        <strain evidence="14">96224</strain>
    </source>
</reference>
<dbReference type="Gene3D" id="3.90.70.80">
    <property type="match status" value="1"/>
</dbReference>
<dbReference type="GO" id="GO:0036503">
    <property type="term" value="P:ERAD pathway"/>
    <property type="evidence" value="ECO:0007669"/>
    <property type="project" value="TreeGrafter"/>
</dbReference>
<keyword evidence="10" id="KW-0862">Zinc</keyword>
<evidence type="ECO:0000256" key="9">
    <source>
        <dbReference type="ARBA" id="ARBA00022807"/>
    </source>
</evidence>
<dbReference type="HOGENOM" id="CLU_049327_0_0_1"/>
<dbReference type="Proteomes" id="UP000053110">
    <property type="component" value="Unassembled WGS sequence"/>
</dbReference>
<dbReference type="CDD" id="cd22745">
    <property type="entry name" value="OTU_OTU1"/>
    <property type="match status" value="1"/>
</dbReference>
<dbReference type="InterPro" id="IPR038765">
    <property type="entry name" value="Papain-like_cys_pep_sf"/>
</dbReference>
<evidence type="ECO:0000256" key="6">
    <source>
        <dbReference type="ARBA" id="ARBA00022771"/>
    </source>
</evidence>
<evidence type="ECO:0000256" key="4">
    <source>
        <dbReference type="ARBA" id="ARBA00022670"/>
    </source>
</evidence>
<evidence type="ECO:0000313" key="13">
    <source>
        <dbReference type="EMBL" id="EPQ66261.1"/>
    </source>
</evidence>
<dbReference type="GO" id="GO:0005634">
    <property type="term" value="C:nucleus"/>
    <property type="evidence" value="ECO:0007669"/>
    <property type="project" value="TreeGrafter"/>
</dbReference>
<evidence type="ECO:0000256" key="11">
    <source>
        <dbReference type="RuleBase" id="RU367104"/>
    </source>
</evidence>
<dbReference type="FunFam" id="3.90.70.80:FF:000016">
    <property type="entry name" value="Putative ubiquitin thioesterase otu1"/>
    <property type="match status" value="1"/>
</dbReference>
<keyword evidence="3 11" id="KW-0963">Cytoplasm</keyword>
<evidence type="ECO:0000256" key="8">
    <source>
        <dbReference type="ARBA" id="ARBA00022801"/>
    </source>
</evidence>
<dbReference type="PANTHER" id="PTHR13312">
    <property type="entry name" value="HIV-INDUCED PROTEIN-7-LIKE PROTEASE"/>
    <property type="match status" value="1"/>
</dbReference>
<dbReference type="PANTHER" id="PTHR13312:SF0">
    <property type="entry name" value="UBIQUITIN THIOESTERASE OTU1"/>
    <property type="match status" value="1"/>
</dbReference>
<sequence length="354" mass="39602">MRIQIRGPQGASIASLSDKSTVGNLIEIITEKTKINDFEVRFGYPLRTLDLLQFDSSLPLLQLSVELDGEQLIISTRESTRSDENIQADIPAPGITALSNKAEKITNSTQSTVSKFQGKVDKFTSIRQKGIEGDSPEIPIPERGATLVLRIMPDDNSCLFRAFGSAVIPTDDKTMTELRALIASVIQAERSTYTKVVLEKSPDEYCRWIQSPDAWGGAIELIILAKHFDIEVCSIDVQSLRIDRFNEGRPTRCILVYSGIHYDTIAQTPSDPPHTRSQHPPEFDQRVWNSDDNQILDAALELCRKLKAKKYYTDTASLKIKCNICGIIVYGEQQAAKHAHQFSHFDMAEINTTM</sequence>
<keyword evidence="7 11" id="KW-0833">Ubl conjugation pathway</keyword>
<evidence type="ECO:0000256" key="10">
    <source>
        <dbReference type="ARBA" id="ARBA00022833"/>
    </source>
</evidence>
<name>A0A061HQA1_BLUGR</name>
<evidence type="ECO:0000256" key="5">
    <source>
        <dbReference type="ARBA" id="ARBA00022723"/>
    </source>
</evidence>
<comment type="function">
    <text evidence="11">Hydrolase that can remove conjugated ubiquitin from proteins and may therefore play an important regulatory role at the level of protein turnover by preventing degradation.</text>
</comment>
<dbReference type="InterPro" id="IPR048857">
    <property type="entry name" value="OTU1_Ubl"/>
</dbReference>
<evidence type="ECO:0000313" key="14">
    <source>
        <dbReference type="EMBL" id="SUZ08817.1"/>
    </source>
</evidence>
<dbReference type="InterPro" id="IPR057766">
    <property type="entry name" value="Znf-C2H2_OTU1-like_C"/>
</dbReference>
<comment type="catalytic activity">
    <reaction evidence="1 11">
        <text>Thiol-dependent hydrolysis of ester, thioester, amide, peptide and isopeptide bonds formed by the C-terminal Gly of ubiquitin (a 76-residue protein attached to proteins as an intracellular targeting signal).</text>
        <dbReference type="EC" id="3.4.19.12"/>
    </reaction>
</comment>
<protein>
    <recommendedName>
        <fullName evidence="11">Ubiquitin thioesterase OTU</fullName>
        <ecNumber evidence="11">3.4.19.12</ecNumber>
    </recommendedName>
</protein>
<dbReference type="Pfam" id="PF21403">
    <property type="entry name" value="OTU1_UBXL"/>
    <property type="match status" value="1"/>
</dbReference>
<dbReference type="EMBL" id="KE375001">
    <property type="protein sequence ID" value="EPQ66261.1"/>
    <property type="molecule type" value="Genomic_DNA"/>
</dbReference>
<gene>
    <name evidence="13" type="ORF">BGT96224_2256</name>
    <name evidence="14" type="ORF">BGT96224V2_LOCUS1972</name>
</gene>
<evidence type="ECO:0000313" key="15">
    <source>
        <dbReference type="Proteomes" id="UP000053110"/>
    </source>
</evidence>
<accession>A0A061HQA1</accession>
<proteinExistence type="predicted"/>
<dbReference type="PROSITE" id="PS50802">
    <property type="entry name" value="OTU"/>
    <property type="match status" value="1"/>
</dbReference>
<evidence type="ECO:0000256" key="3">
    <source>
        <dbReference type="ARBA" id="ARBA00022490"/>
    </source>
</evidence>
<evidence type="ECO:0000259" key="12">
    <source>
        <dbReference type="PROSITE" id="PS50802"/>
    </source>
</evidence>
<dbReference type="EC" id="3.4.19.12" evidence="11"/>
<dbReference type="EMBL" id="UIGY01000029">
    <property type="protein sequence ID" value="SUZ08817.1"/>
    <property type="molecule type" value="Genomic_DNA"/>
</dbReference>
<keyword evidence="8 11" id="KW-0378">Hydrolase</keyword>
<reference evidence="15" key="1">
    <citation type="journal article" date="2013" name="Nat. Genet.">
        <title>The wheat powdery mildew genome shows the unique evolution of an obligate biotroph.</title>
        <authorList>
            <person name="Wicker T."/>
            <person name="Oberhaensli S."/>
            <person name="Parlange F."/>
            <person name="Buchmann J.P."/>
            <person name="Shatalina M."/>
            <person name="Roffler S."/>
            <person name="Ben-David R."/>
            <person name="Dolezel J."/>
            <person name="Simkova H."/>
            <person name="Schulze-Lefert P."/>
            <person name="Spanu P.D."/>
            <person name="Bruggmann R."/>
            <person name="Amselem J."/>
            <person name="Quesneville H."/>
            <person name="Ver Loren van Themaat E."/>
            <person name="Paape T."/>
            <person name="Shimizu K.K."/>
            <person name="Keller B."/>
        </authorList>
    </citation>
    <scope>NUCLEOTIDE SEQUENCE [LARGE SCALE GENOMIC DNA]</scope>
    <source>
        <strain evidence="15">96224</strain>
    </source>
</reference>
<dbReference type="Pfam" id="PF02338">
    <property type="entry name" value="OTU"/>
    <property type="match status" value="1"/>
</dbReference>
<evidence type="ECO:0000256" key="7">
    <source>
        <dbReference type="ARBA" id="ARBA00022786"/>
    </source>
</evidence>
<organism evidence="14">
    <name type="scientific">Blumeria graminis f. sp. tritici 96224</name>
    <dbReference type="NCBI Taxonomy" id="1268274"/>
    <lineage>
        <taxon>Eukaryota</taxon>
        <taxon>Fungi</taxon>
        <taxon>Dikarya</taxon>
        <taxon>Ascomycota</taxon>
        <taxon>Pezizomycotina</taxon>
        <taxon>Leotiomycetes</taxon>
        <taxon>Erysiphales</taxon>
        <taxon>Erysiphaceae</taxon>
        <taxon>Blumeria</taxon>
    </lineage>
</organism>
<dbReference type="AlphaFoldDB" id="A0A061HQA1"/>
<keyword evidence="9 11" id="KW-0788">Thiol protease</keyword>
<keyword evidence="6" id="KW-0863">Zinc-finger</keyword>
<keyword evidence="5" id="KW-0479">Metal-binding</keyword>
<evidence type="ECO:0000256" key="2">
    <source>
        <dbReference type="ARBA" id="ARBA00004496"/>
    </source>
</evidence>
<dbReference type="Gene3D" id="3.10.20.90">
    <property type="entry name" value="Phosphatidylinositol 3-kinase Catalytic Subunit, Chain A, domain 1"/>
    <property type="match status" value="1"/>
</dbReference>
<dbReference type="GO" id="GO:0004843">
    <property type="term" value="F:cysteine-type deubiquitinase activity"/>
    <property type="evidence" value="ECO:0007669"/>
    <property type="project" value="UniProtKB-UniRule"/>
</dbReference>
<keyword evidence="4" id="KW-0645">Protease</keyword>